<dbReference type="RefSeq" id="WP_273381001.1">
    <property type="nucleotide sequence ID" value="NZ_PIUK01000224.1"/>
</dbReference>
<organism evidence="1 2">
    <name type="scientific">Symbiobacterium thermophilum</name>
    <dbReference type="NCBI Taxonomy" id="2734"/>
    <lineage>
        <taxon>Bacteria</taxon>
        <taxon>Bacillati</taxon>
        <taxon>Bacillota</taxon>
        <taxon>Clostridia</taxon>
        <taxon>Eubacteriales</taxon>
        <taxon>Symbiobacteriaceae</taxon>
        <taxon>Symbiobacterium</taxon>
    </lineage>
</organism>
<sequence>MRITEAGIQRVLDLLDADLTHIALDAGETTEQGLADEYYRGQLTPPFRDGHTTVREVYLDETQGVGTIRGIAVLSQATDDPGTGVVFAFDQVDIEKTDRNSLTISVEITVEEGA</sequence>
<name>A0A953IFR1_SYMTR</name>
<comment type="caution">
    <text evidence="1">The sequence shown here is derived from an EMBL/GenBank/DDBJ whole genome shotgun (WGS) entry which is preliminary data.</text>
</comment>
<dbReference type="Proteomes" id="UP000732377">
    <property type="component" value="Unassembled WGS sequence"/>
</dbReference>
<evidence type="ECO:0000313" key="2">
    <source>
        <dbReference type="Proteomes" id="UP000732377"/>
    </source>
</evidence>
<dbReference type="EMBL" id="PIUK01000224">
    <property type="protein sequence ID" value="MBY6277690.1"/>
    <property type="molecule type" value="Genomic_DNA"/>
</dbReference>
<protein>
    <submittedName>
        <fullName evidence="1">Uncharacterized protein</fullName>
    </submittedName>
</protein>
<reference evidence="1" key="1">
    <citation type="submission" date="2017-11" db="EMBL/GenBank/DDBJ databases">
        <title>Three new genomes from thermophilic consortium.</title>
        <authorList>
            <person name="Quaggio R."/>
            <person name="Amgarten D."/>
            <person name="Setubal J.C."/>
        </authorList>
    </citation>
    <scope>NUCLEOTIDE SEQUENCE</scope>
    <source>
        <strain evidence="1">ZCTH01-B2</strain>
    </source>
</reference>
<accession>A0A953IFR1</accession>
<proteinExistence type="predicted"/>
<gene>
    <name evidence="1" type="ORF">CWE10_16085</name>
</gene>
<dbReference type="AlphaFoldDB" id="A0A953IFR1"/>
<evidence type="ECO:0000313" key="1">
    <source>
        <dbReference type="EMBL" id="MBY6277690.1"/>
    </source>
</evidence>